<sequence>MDGDLEESYFKHTFQKKLLLYMPQREKEHLTPATQILEKRRELEEVEKARKAEKEEFRMKMESLAARRDEIEMRENQLKESLMKFDTFIK</sequence>
<organism evidence="4 5">
    <name type="scientific">Batillaria attramentaria</name>
    <dbReference type="NCBI Taxonomy" id="370345"/>
    <lineage>
        <taxon>Eukaryota</taxon>
        <taxon>Metazoa</taxon>
        <taxon>Spiralia</taxon>
        <taxon>Lophotrochozoa</taxon>
        <taxon>Mollusca</taxon>
        <taxon>Gastropoda</taxon>
        <taxon>Caenogastropoda</taxon>
        <taxon>Sorbeoconcha</taxon>
        <taxon>Cerithioidea</taxon>
        <taxon>Batillariidae</taxon>
        <taxon>Batillaria</taxon>
    </lineage>
</organism>
<name>A0ABD0KL50_9CAEN</name>
<proteinExistence type="predicted"/>
<feature type="coiled-coil region" evidence="2">
    <location>
        <begin position="36"/>
        <end position="81"/>
    </location>
</feature>
<dbReference type="EMBL" id="JACVVK020000157">
    <property type="protein sequence ID" value="KAK7487958.1"/>
    <property type="molecule type" value="Genomic_DNA"/>
</dbReference>
<dbReference type="AlphaFoldDB" id="A0ABD0KL50"/>
<keyword evidence="5" id="KW-1185">Reference proteome</keyword>
<evidence type="ECO:0000256" key="2">
    <source>
        <dbReference type="SAM" id="Coils"/>
    </source>
</evidence>
<dbReference type="PANTHER" id="PTHR21683:SF2">
    <property type="entry name" value="COILED-COIL DOMAIN-CONTAINING PROTEIN 42 LIKE-2-LIKE"/>
    <property type="match status" value="1"/>
</dbReference>
<feature type="domain" description="DUF4200" evidence="3">
    <location>
        <begin position="37"/>
        <end position="90"/>
    </location>
</feature>
<protein>
    <recommendedName>
        <fullName evidence="3">DUF4200 domain-containing protein</fullName>
    </recommendedName>
</protein>
<reference evidence="4 5" key="1">
    <citation type="journal article" date="2023" name="Sci. Data">
        <title>Genome assembly of the Korean intertidal mud-creeper Batillaria attramentaria.</title>
        <authorList>
            <person name="Patra A.K."/>
            <person name="Ho P.T."/>
            <person name="Jun S."/>
            <person name="Lee S.J."/>
            <person name="Kim Y."/>
            <person name="Won Y.J."/>
        </authorList>
    </citation>
    <scope>NUCLEOTIDE SEQUENCE [LARGE SCALE GENOMIC DNA]</scope>
    <source>
        <strain evidence="4">Wonlab-2016</strain>
    </source>
</reference>
<evidence type="ECO:0000259" key="3">
    <source>
        <dbReference type="Pfam" id="PF13863"/>
    </source>
</evidence>
<dbReference type="InterPro" id="IPR051147">
    <property type="entry name" value="CFAP_domain-containing"/>
</dbReference>
<feature type="non-terminal residue" evidence="4">
    <location>
        <position position="90"/>
    </location>
</feature>
<dbReference type="Pfam" id="PF13863">
    <property type="entry name" value="DUF4200"/>
    <property type="match status" value="1"/>
</dbReference>
<dbReference type="PANTHER" id="PTHR21683">
    <property type="entry name" value="COILED-COIL DOMAIN-CONTAINING PROTEIN 42 LIKE-2-LIKE-RELATED"/>
    <property type="match status" value="1"/>
</dbReference>
<evidence type="ECO:0000256" key="1">
    <source>
        <dbReference type="ARBA" id="ARBA00023054"/>
    </source>
</evidence>
<dbReference type="InterPro" id="IPR025252">
    <property type="entry name" value="DUF4200"/>
</dbReference>
<evidence type="ECO:0000313" key="4">
    <source>
        <dbReference type="EMBL" id="KAK7487958.1"/>
    </source>
</evidence>
<accession>A0ABD0KL50</accession>
<dbReference type="Proteomes" id="UP001519460">
    <property type="component" value="Unassembled WGS sequence"/>
</dbReference>
<evidence type="ECO:0000313" key="5">
    <source>
        <dbReference type="Proteomes" id="UP001519460"/>
    </source>
</evidence>
<dbReference type="GO" id="GO:0005856">
    <property type="term" value="C:cytoskeleton"/>
    <property type="evidence" value="ECO:0007669"/>
    <property type="project" value="UniProtKB-ARBA"/>
</dbReference>
<comment type="caution">
    <text evidence="4">The sequence shown here is derived from an EMBL/GenBank/DDBJ whole genome shotgun (WGS) entry which is preliminary data.</text>
</comment>
<gene>
    <name evidence="4" type="ORF">BaRGS_00020859</name>
</gene>
<keyword evidence="1 2" id="KW-0175">Coiled coil</keyword>